<feature type="region of interest" description="Disordered" evidence="3">
    <location>
        <begin position="79"/>
        <end position="101"/>
    </location>
</feature>
<dbReference type="EC" id="3.1.1.-" evidence="2"/>
<comment type="caution">
    <text evidence="5">The sequence shown here is derived from an EMBL/GenBank/DDBJ whole genome shotgun (WGS) entry which is preliminary data.</text>
</comment>
<feature type="compositionally biased region" description="Pro residues" evidence="3">
    <location>
        <begin position="148"/>
        <end position="162"/>
    </location>
</feature>
<keyword evidence="6" id="KW-1185">Reference proteome</keyword>
<dbReference type="PANTHER" id="PTHR12406">
    <property type="entry name" value="CALCIUM-INDEPENDENT PHOSPHOLIPASE A2 IPLA2 -RELATED"/>
    <property type="match status" value="1"/>
</dbReference>
<feature type="compositionally biased region" description="Low complexity" evidence="3">
    <location>
        <begin position="22"/>
        <end position="33"/>
    </location>
</feature>
<dbReference type="GO" id="GO:0005737">
    <property type="term" value="C:cytoplasm"/>
    <property type="evidence" value="ECO:0007669"/>
    <property type="project" value="TreeGrafter"/>
</dbReference>
<dbReference type="OrthoDB" id="197155at2759"/>
<evidence type="ECO:0000256" key="1">
    <source>
        <dbReference type="ARBA" id="ARBA00023098"/>
    </source>
</evidence>
<proteinExistence type="inferred from homology"/>
<organism evidence="5 6">
    <name type="scientific">Chlamydomonas incerta</name>
    <dbReference type="NCBI Taxonomy" id="51695"/>
    <lineage>
        <taxon>Eukaryota</taxon>
        <taxon>Viridiplantae</taxon>
        <taxon>Chlorophyta</taxon>
        <taxon>core chlorophytes</taxon>
        <taxon>Chlorophyceae</taxon>
        <taxon>CS clade</taxon>
        <taxon>Chlamydomonadales</taxon>
        <taxon>Chlamydomonadaceae</taxon>
        <taxon>Chlamydomonas</taxon>
    </lineage>
</organism>
<feature type="region of interest" description="Disordered" evidence="3">
    <location>
        <begin position="1"/>
        <end position="34"/>
    </location>
</feature>
<feature type="region of interest" description="Disordered" evidence="3">
    <location>
        <begin position="484"/>
        <end position="510"/>
    </location>
</feature>
<dbReference type="PANTHER" id="PTHR12406:SF7">
    <property type="entry name" value="PATATIN-LIKE PHOSPHOLIPASE DOMAIN-CONTAINING PROTEIN 4"/>
    <property type="match status" value="1"/>
</dbReference>
<evidence type="ECO:0000313" key="6">
    <source>
        <dbReference type="Proteomes" id="UP000650467"/>
    </source>
</evidence>
<comment type="similarity">
    <text evidence="2">Belongs to the patatin family.</text>
</comment>
<dbReference type="GO" id="GO:0005811">
    <property type="term" value="C:lipid droplet"/>
    <property type="evidence" value="ECO:0007669"/>
    <property type="project" value="TreeGrafter"/>
</dbReference>
<dbReference type="Proteomes" id="UP000650467">
    <property type="component" value="Unassembled WGS sequence"/>
</dbReference>
<feature type="compositionally biased region" description="Low complexity" evidence="3">
    <location>
        <begin position="82"/>
        <end position="101"/>
    </location>
</feature>
<keyword evidence="2" id="KW-0378">Hydrolase</keyword>
<sequence>MAGCFGGHPRSAGGPEPAKDIPATTPTRGTATTSAHPAALALQAGRLAVSFSGGGFLLPYHIGVVEVLLQLGVIRQRPSPAPAAATGPATADTAAAEAAAPASPQAAATGVAAGPGGEAKPLALSGVTTCPPNPRCDENTASSQLQPAEPPQLPPPTRPGPQPANTDANTNTGAGTSTSSSSYTPVAGSSAGSLVAASLACGLNPAQMLSTFLDSVRDCRTGGSFRRLDQVLLRQLEASLPPNAHELCTDLVTVGLTRLLPWPHIKRVSRFSSRRDLIAALLASCHIPRYFNGELSTSYRGKTSVDGGVTSLMPKSAAEHDFLLKVCCFPRRHVVRLPVFNRRKALRNLDLGISPDAFGPWPHRLTVMLEHALHPSDDDFLVLLLQAGRGDAMRWAVAAGLAPPPLCRWLEHWAAGLQQQQHAGPSHVLAEAAVAAAAADRAAGTTTAEADRADGMAAMAGALDFDICGCGLYLMPIPPELLGPPADTAKPAERPAGETPSCPQLRQPTAPAEGAAVAAATGAAAACGATAAAAGSGPTGPALQLVGPTAIAEGLVSRTASSATAPFHQQQQAQAPQCHHQHAPGVAREVAGMPTAAASREPQRLGRRAGRWHGACGFGIISSQLHQAKAKAKPKRLPYETAARLFVVGGKLLP</sequence>
<gene>
    <name evidence="5" type="ORF">HXX76_010875</name>
</gene>
<keyword evidence="1 2" id="KW-0443">Lipid metabolism</keyword>
<comment type="domain">
    <text evidence="2">The nitrogen atoms of the two glycine residues in the GGXR motif define the oxyanion hole, and stabilize the oxyanion that forms during the nucleophilic attack by the catalytic serine during substrate cleavage.</text>
</comment>
<evidence type="ECO:0000256" key="2">
    <source>
        <dbReference type="RuleBase" id="RU361262"/>
    </source>
</evidence>
<dbReference type="InterPro" id="IPR033562">
    <property type="entry name" value="PLPL"/>
</dbReference>
<feature type="region of interest" description="Disordered" evidence="3">
    <location>
        <begin position="561"/>
        <end position="585"/>
    </location>
</feature>
<feature type="compositionally biased region" description="Low complexity" evidence="3">
    <location>
        <begin position="565"/>
        <end position="578"/>
    </location>
</feature>
<dbReference type="SUPFAM" id="SSF52151">
    <property type="entry name" value="FabD/lysophospholipase-like"/>
    <property type="match status" value="1"/>
</dbReference>
<feature type="domain" description="PNPLA" evidence="4">
    <location>
        <begin position="186"/>
        <end position="314"/>
    </location>
</feature>
<evidence type="ECO:0000313" key="5">
    <source>
        <dbReference type="EMBL" id="KAG2429647.1"/>
    </source>
</evidence>
<feature type="region of interest" description="Disordered" evidence="3">
    <location>
        <begin position="123"/>
        <end position="187"/>
    </location>
</feature>
<dbReference type="InterPro" id="IPR016035">
    <property type="entry name" value="Acyl_Trfase/lysoPLipase"/>
</dbReference>
<accession>A0A835SQT7</accession>
<dbReference type="EMBL" id="JAEHOC010000030">
    <property type="protein sequence ID" value="KAG2429647.1"/>
    <property type="molecule type" value="Genomic_DNA"/>
</dbReference>
<keyword evidence="2" id="KW-0442">Lipid degradation</keyword>
<dbReference type="GO" id="GO:0055088">
    <property type="term" value="P:lipid homeostasis"/>
    <property type="evidence" value="ECO:0007669"/>
    <property type="project" value="TreeGrafter"/>
</dbReference>
<feature type="compositionally biased region" description="Low complexity" evidence="3">
    <location>
        <begin position="163"/>
        <end position="187"/>
    </location>
</feature>
<dbReference type="AlphaFoldDB" id="A0A835SQT7"/>
<dbReference type="InterPro" id="IPR002641">
    <property type="entry name" value="PNPLA_dom"/>
</dbReference>
<comment type="function">
    <text evidence="2">Lipolytic acyl hydrolase (LAH).</text>
</comment>
<evidence type="ECO:0000256" key="3">
    <source>
        <dbReference type="SAM" id="MobiDB-lite"/>
    </source>
</evidence>
<dbReference type="Pfam" id="PF01734">
    <property type="entry name" value="Patatin"/>
    <property type="match status" value="1"/>
</dbReference>
<name>A0A835SQT7_CHLIN</name>
<evidence type="ECO:0000259" key="4">
    <source>
        <dbReference type="Pfam" id="PF01734"/>
    </source>
</evidence>
<dbReference type="GO" id="GO:0019433">
    <property type="term" value="P:triglyceride catabolic process"/>
    <property type="evidence" value="ECO:0007669"/>
    <property type="project" value="TreeGrafter"/>
</dbReference>
<reference evidence="5" key="1">
    <citation type="journal article" date="2020" name="bioRxiv">
        <title>Comparative genomics of Chlamydomonas.</title>
        <authorList>
            <person name="Craig R.J."/>
            <person name="Hasan A.R."/>
            <person name="Ness R.W."/>
            <person name="Keightley P.D."/>
        </authorList>
    </citation>
    <scope>NUCLEOTIDE SEQUENCE</scope>
    <source>
        <strain evidence="5">SAG 7.73</strain>
    </source>
</reference>
<dbReference type="GO" id="GO:0016020">
    <property type="term" value="C:membrane"/>
    <property type="evidence" value="ECO:0007669"/>
    <property type="project" value="TreeGrafter"/>
</dbReference>
<dbReference type="GO" id="GO:0004806">
    <property type="term" value="F:triacylglycerol lipase activity"/>
    <property type="evidence" value="ECO:0007669"/>
    <property type="project" value="TreeGrafter"/>
</dbReference>
<protein>
    <recommendedName>
        <fullName evidence="2">Patatin</fullName>
        <ecNumber evidence="2">3.1.1.-</ecNumber>
    </recommendedName>
</protein>